<accession>A0A4V2JDY1</accession>
<protein>
    <submittedName>
        <fullName evidence="2">Uncharacterized protein</fullName>
    </submittedName>
</protein>
<keyword evidence="3" id="KW-1185">Reference proteome</keyword>
<comment type="caution">
    <text evidence="2">The sequence shown here is derived from an EMBL/GenBank/DDBJ whole genome shotgun (WGS) entry which is preliminary data.</text>
</comment>
<dbReference type="EMBL" id="SIUB01000005">
    <property type="protein sequence ID" value="TBN52489.1"/>
    <property type="molecule type" value="Genomic_DNA"/>
</dbReference>
<reference evidence="2 3" key="1">
    <citation type="submission" date="2019-02" db="EMBL/GenBank/DDBJ databases">
        <title>Hansschlegelia quercus sp. nov., a novel methylotrophic bacterium from buds of oak (Quercus robur L.).</title>
        <authorList>
            <person name="Agafonova N.V."/>
            <person name="Kaparullina E.N."/>
            <person name="Grouzdev D.S."/>
            <person name="Doronina N.V."/>
        </authorList>
    </citation>
    <scope>NUCLEOTIDE SEQUENCE [LARGE SCALE GENOMIC DNA]</scope>
    <source>
        <strain evidence="2 3">Dub</strain>
    </source>
</reference>
<evidence type="ECO:0000256" key="1">
    <source>
        <dbReference type="SAM" id="MobiDB-lite"/>
    </source>
</evidence>
<dbReference type="Proteomes" id="UP000291613">
    <property type="component" value="Unassembled WGS sequence"/>
</dbReference>
<name>A0A4V2JDY1_9HYPH</name>
<proteinExistence type="predicted"/>
<feature type="compositionally biased region" description="Basic residues" evidence="1">
    <location>
        <begin position="30"/>
        <end position="39"/>
    </location>
</feature>
<evidence type="ECO:0000313" key="2">
    <source>
        <dbReference type="EMBL" id="TBN52489.1"/>
    </source>
</evidence>
<evidence type="ECO:0000313" key="3">
    <source>
        <dbReference type="Proteomes" id="UP000291613"/>
    </source>
</evidence>
<feature type="region of interest" description="Disordered" evidence="1">
    <location>
        <begin position="24"/>
        <end position="45"/>
    </location>
</feature>
<dbReference type="AlphaFoldDB" id="A0A4V2JDY1"/>
<sequence>MANQADRPPTRELLGLIAATAIDKRGKAGSAKRQHRKPDKRREGDLVDRRRLRSVWLDVSGCGVSIIQVITLA</sequence>
<gene>
    <name evidence="2" type="ORF">EYR15_11690</name>
</gene>
<organism evidence="2 3">
    <name type="scientific">Hansschlegelia quercus</name>
    <dbReference type="NCBI Taxonomy" id="2528245"/>
    <lineage>
        <taxon>Bacteria</taxon>
        <taxon>Pseudomonadati</taxon>
        <taxon>Pseudomonadota</taxon>
        <taxon>Alphaproteobacteria</taxon>
        <taxon>Hyphomicrobiales</taxon>
        <taxon>Methylopilaceae</taxon>
        <taxon>Hansschlegelia</taxon>
    </lineage>
</organism>